<evidence type="ECO:0000313" key="3">
    <source>
        <dbReference type="Proteomes" id="UP000597761"/>
    </source>
</evidence>
<dbReference type="Proteomes" id="UP000597761">
    <property type="component" value="Unassembled WGS sequence"/>
</dbReference>
<sequence>MMPDLPALTVSVSAHDDVAENQNSTFLCPRDAFPDLEALSLTAVQALHSRVCRQLDREYLMTLDGPSCETLDRQQELSEELDRRELQRASVTAR</sequence>
<keyword evidence="3" id="KW-1185">Reference proteome</keyword>
<dbReference type="EMBL" id="BMJI01000001">
    <property type="protein sequence ID" value="GGC81901.1"/>
    <property type="molecule type" value="Genomic_DNA"/>
</dbReference>
<reference evidence="3" key="1">
    <citation type="journal article" date="2019" name="Int. J. Syst. Evol. Microbiol.">
        <title>The Global Catalogue of Microorganisms (GCM) 10K type strain sequencing project: providing services to taxonomists for standard genome sequencing and annotation.</title>
        <authorList>
            <consortium name="The Broad Institute Genomics Platform"/>
            <consortium name="The Broad Institute Genome Sequencing Center for Infectious Disease"/>
            <person name="Wu L."/>
            <person name="Ma J."/>
        </authorList>
    </citation>
    <scope>NUCLEOTIDE SEQUENCE [LARGE SCALE GENOMIC DNA]</scope>
    <source>
        <strain evidence="3">CGMCC 1.15480</strain>
    </source>
</reference>
<feature type="compositionally biased region" description="Basic and acidic residues" evidence="1">
    <location>
        <begin position="74"/>
        <end position="87"/>
    </location>
</feature>
<name>A0ABQ1NP87_9MICC</name>
<gene>
    <name evidence="2" type="ORF">GCM10011512_05820</name>
</gene>
<protein>
    <submittedName>
        <fullName evidence="2">Uncharacterized protein</fullName>
    </submittedName>
</protein>
<comment type="caution">
    <text evidence="2">The sequence shown here is derived from an EMBL/GenBank/DDBJ whole genome shotgun (WGS) entry which is preliminary data.</text>
</comment>
<evidence type="ECO:0000313" key="2">
    <source>
        <dbReference type="EMBL" id="GGC81901.1"/>
    </source>
</evidence>
<organism evidence="2 3">
    <name type="scientific">Tersicoccus solisilvae</name>
    <dbReference type="NCBI Taxonomy" id="1882339"/>
    <lineage>
        <taxon>Bacteria</taxon>
        <taxon>Bacillati</taxon>
        <taxon>Actinomycetota</taxon>
        <taxon>Actinomycetes</taxon>
        <taxon>Micrococcales</taxon>
        <taxon>Micrococcaceae</taxon>
        <taxon>Tersicoccus</taxon>
    </lineage>
</organism>
<evidence type="ECO:0000256" key="1">
    <source>
        <dbReference type="SAM" id="MobiDB-lite"/>
    </source>
</evidence>
<feature type="region of interest" description="Disordered" evidence="1">
    <location>
        <begin position="74"/>
        <end position="94"/>
    </location>
</feature>
<accession>A0ABQ1NP87</accession>
<proteinExistence type="predicted"/>